<dbReference type="Proteomes" id="UP001175228">
    <property type="component" value="Unassembled WGS sequence"/>
</dbReference>
<accession>A0AA39QJ40</accession>
<sequence>MQCSTGSESCIVGKELHSEGREARVRLVIKGLMHKYQLVAEFDPSNFGVLVVELNGCPPNCHHLGISHCQSSGRR</sequence>
<evidence type="ECO:0000313" key="1">
    <source>
        <dbReference type="EMBL" id="KAK0502594.1"/>
    </source>
</evidence>
<protein>
    <submittedName>
        <fullName evidence="1">Uncharacterized protein</fullName>
    </submittedName>
</protein>
<reference evidence="1" key="1">
    <citation type="submission" date="2023-06" db="EMBL/GenBank/DDBJ databases">
        <authorList>
            <consortium name="Lawrence Berkeley National Laboratory"/>
            <person name="Ahrendt S."/>
            <person name="Sahu N."/>
            <person name="Indic B."/>
            <person name="Wong-Bajracharya J."/>
            <person name="Merenyi Z."/>
            <person name="Ke H.-M."/>
            <person name="Monk M."/>
            <person name="Kocsube S."/>
            <person name="Drula E."/>
            <person name="Lipzen A."/>
            <person name="Balint B."/>
            <person name="Henrissat B."/>
            <person name="Andreopoulos B."/>
            <person name="Martin F.M."/>
            <person name="Harder C.B."/>
            <person name="Rigling D."/>
            <person name="Ford K.L."/>
            <person name="Foster G.D."/>
            <person name="Pangilinan J."/>
            <person name="Papanicolaou A."/>
            <person name="Barry K."/>
            <person name="LaButti K."/>
            <person name="Viragh M."/>
            <person name="Koriabine M."/>
            <person name="Yan M."/>
            <person name="Riley R."/>
            <person name="Champramary S."/>
            <person name="Plett K.L."/>
            <person name="Tsai I.J."/>
            <person name="Slot J."/>
            <person name="Sipos G."/>
            <person name="Plett J."/>
            <person name="Nagy L.G."/>
            <person name="Grigoriev I.V."/>
        </authorList>
    </citation>
    <scope>NUCLEOTIDE SEQUENCE</scope>
    <source>
        <strain evidence="1">HWK02</strain>
    </source>
</reference>
<comment type="caution">
    <text evidence="1">The sequence shown here is derived from an EMBL/GenBank/DDBJ whole genome shotgun (WGS) entry which is preliminary data.</text>
</comment>
<keyword evidence="2" id="KW-1185">Reference proteome</keyword>
<dbReference type="AlphaFoldDB" id="A0AA39QJ40"/>
<dbReference type="EMBL" id="JAUEPU010000005">
    <property type="protein sequence ID" value="KAK0502594.1"/>
    <property type="molecule type" value="Genomic_DNA"/>
</dbReference>
<proteinExistence type="predicted"/>
<gene>
    <name evidence="1" type="ORF">EDD18DRAFT_1065031</name>
</gene>
<name>A0AA39QJ40_9AGAR</name>
<evidence type="ECO:0000313" key="2">
    <source>
        <dbReference type="Proteomes" id="UP001175228"/>
    </source>
</evidence>
<organism evidence="1 2">
    <name type="scientific">Armillaria luteobubalina</name>
    <dbReference type="NCBI Taxonomy" id="153913"/>
    <lineage>
        <taxon>Eukaryota</taxon>
        <taxon>Fungi</taxon>
        <taxon>Dikarya</taxon>
        <taxon>Basidiomycota</taxon>
        <taxon>Agaricomycotina</taxon>
        <taxon>Agaricomycetes</taxon>
        <taxon>Agaricomycetidae</taxon>
        <taxon>Agaricales</taxon>
        <taxon>Marasmiineae</taxon>
        <taxon>Physalacriaceae</taxon>
        <taxon>Armillaria</taxon>
    </lineage>
</organism>